<gene>
    <name evidence="2" type="ORF">EKO04_011584</name>
</gene>
<reference evidence="2" key="1">
    <citation type="submission" date="2018-12" db="EMBL/GenBank/DDBJ databases">
        <authorList>
            <person name="Syme R.A."/>
            <person name="Farfan-Caceres L."/>
            <person name="Lichtenzveig J."/>
        </authorList>
    </citation>
    <scope>NUCLEOTIDE SEQUENCE</scope>
    <source>
        <strain evidence="2">Al4</strain>
    </source>
</reference>
<evidence type="ECO:0000313" key="2">
    <source>
        <dbReference type="EMBL" id="KAF9690458.1"/>
    </source>
</evidence>
<evidence type="ECO:0000256" key="1">
    <source>
        <dbReference type="SAM" id="MobiDB-lite"/>
    </source>
</evidence>
<comment type="caution">
    <text evidence="2">The sequence shown here is derived from an EMBL/GenBank/DDBJ whole genome shotgun (WGS) entry which is preliminary data.</text>
</comment>
<dbReference type="EMBL" id="RZGK01000024">
    <property type="protein sequence ID" value="KAF9690458.1"/>
    <property type="molecule type" value="Genomic_DNA"/>
</dbReference>
<dbReference type="OrthoDB" id="3549294at2759"/>
<feature type="region of interest" description="Disordered" evidence="1">
    <location>
        <begin position="354"/>
        <end position="374"/>
    </location>
</feature>
<organism evidence="2 3">
    <name type="scientific">Ascochyta lentis</name>
    <dbReference type="NCBI Taxonomy" id="205686"/>
    <lineage>
        <taxon>Eukaryota</taxon>
        <taxon>Fungi</taxon>
        <taxon>Dikarya</taxon>
        <taxon>Ascomycota</taxon>
        <taxon>Pezizomycotina</taxon>
        <taxon>Dothideomycetes</taxon>
        <taxon>Pleosporomycetidae</taxon>
        <taxon>Pleosporales</taxon>
        <taxon>Pleosporineae</taxon>
        <taxon>Didymellaceae</taxon>
        <taxon>Ascochyta</taxon>
    </lineage>
</organism>
<keyword evidence="3" id="KW-1185">Reference proteome</keyword>
<protein>
    <submittedName>
        <fullName evidence="2">Uncharacterized protein</fullName>
    </submittedName>
</protein>
<accession>A0A8H7MD82</accession>
<sequence>MPTTCSLKYEQAHTADYNTANGMRSLLEDQETVYVDIEYAEQDEARWWAAVLSSGQGWQATMYLKDAAFISPWSVRLQSALQLALSLPPSGVDISAPPPTSLMACQYLSRFCARHNIVDQSHAALAAAILLLSLNDGRMLQLAAPKIGRSKLSHEDRTGRAHRVSAHLENCPDRFLVLSCNVRGIRPMLLSVFYESQIECNVVTPWLQRTLAAIDCLTENNPCIVARACMEKTPAVAYLWLGVAILGLQQRFLQDVRRGQIPIDLQSAVWSGTLQSFIQQPVSCPLDTRGRVERADECRLLYLSRSDRYTRTPICQWRPFGSTAVEDLDVEVRLHAKCRGHKRQHQGLRWSGDDATILSSTNDSKPPTDRSSLHASDERSCVCYKALNRENEVISENTTRSIFNWLRSDGRTRDEEIFQHPWLDMTESDSEDEAESLASSNVVGKASSLVTLWFNNLDYKEQR</sequence>
<proteinExistence type="predicted"/>
<dbReference type="AlphaFoldDB" id="A0A8H7MD82"/>
<reference evidence="2" key="2">
    <citation type="submission" date="2020-09" db="EMBL/GenBank/DDBJ databases">
        <title>Reference genome assembly for Australian Ascochyta lentis isolate Al4.</title>
        <authorList>
            <person name="Lee R.C."/>
            <person name="Farfan-Caceres L.M."/>
            <person name="Debler J.W."/>
            <person name="Williams A.H."/>
            <person name="Henares B.M."/>
        </authorList>
    </citation>
    <scope>NUCLEOTIDE SEQUENCE</scope>
    <source>
        <strain evidence="2">Al4</strain>
    </source>
</reference>
<dbReference type="Proteomes" id="UP000651452">
    <property type="component" value="Unassembled WGS sequence"/>
</dbReference>
<name>A0A8H7MD82_9PLEO</name>
<evidence type="ECO:0000313" key="3">
    <source>
        <dbReference type="Proteomes" id="UP000651452"/>
    </source>
</evidence>